<gene>
    <name evidence="2" type="ORF">JK636_16715</name>
</gene>
<protein>
    <submittedName>
        <fullName evidence="2">Uncharacterized protein</fullName>
    </submittedName>
</protein>
<name>A0ABS1TFI2_9CLOT</name>
<sequence>MKILLKSMAISLVVFLICIIVRGLNKFSIVFGINFFIIYYVLTSLFEKYKFNIINKIIKR</sequence>
<dbReference type="EMBL" id="JAESWC010000014">
    <property type="protein sequence ID" value="MBL4937371.1"/>
    <property type="molecule type" value="Genomic_DNA"/>
</dbReference>
<proteinExistence type="predicted"/>
<feature type="transmembrane region" description="Helical" evidence="1">
    <location>
        <begin position="29"/>
        <end position="46"/>
    </location>
</feature>
<keyword evidence="1" id="KW-0812">Transmembrane</keyword>
<keyword evidence="3" id="KW-1185">Reference proteome</keyword>
<keyword evidence="1" id="KW-0472">Membrane</keyword>
<keyword evidence="1" id="KW-1133">Transmembrane helix</keyword>
<organism evidence="2 3">
    <name type="scientific">Clostridium rhizosphaerae</name>
    <dbReference type="NCBI Taxonomy" id="2803861"/>
    <lineage>
        <taxon>Bacteria</taxon>
        <taxon>Bacillati</taxon>
        <taxon>Bacillota</taxon>
        <taxon>Clostridia</taxon>
        <taxon>Eubacteriales</taxon>
        <taxon>Clostridiaceae</taxon>
        <taxon>Clostridium</taxon>
    </lineage>
</organism>
<evidence type="ECO:0000313" key="2">
    <source>
        <dbReference type="EMBL" id="MBL4937371.1"/>
    </source>
</evidence>
<dbReference type="Proteomes" id="UP000632377">
    <property type="component" value="Unassembled WGS sequence"/>
</dbReference>
<evidence type="ECO:0000313" key="3">
    <source>
        <dbReference type="Proteomes" id="UP000632377"/>
    </source>
</evidence>
<evidence type="ECO:0000256" key="1">
    <source>
        <dbReference type="SAM" id="Phobius"/>
    </source>
</evidence>
<reference evidence="2 3" key="1">
    <citation type="submission" date="2021-01" db="EMBL/GenBank/DDBJ databases">
        <title>Genome public.</title>
        <authorList>
            <person name="Liu C."/>
            <person name="Sun Q."/>
        </authorList>
    </citation>
    <scope>NUCLEOTIDE SEQUENCE [LARGE SCALE GENOMIC DNA]</scope>
    <source>
        <strain evidence="2 3">YIM B02515</strain>
    </source>
</reference>
<comment type="caution">
    <text evidence="2">The sequence shown here is derived from an EMBL/GenBank/DDBJ whole genome shotgun (WGS) entry which is preliminary data.</text>
</comment>
<dbReference type="RefSeq" id="WP_202750125.1">
    <property type="nucleotide sequence ID" value="NZ_JAESWC010000014.1"/>
</dbReference>
<feature type="transmembrane region" description="Helical" evidence="1">
    <location>
        <begin position="7"/>
        <end position="23"/>
    </location>
</feature>
<accession>A0ABS1TFI2</accession>